<reference evidence="3" key="2">
    <citation type="submission" date="2015-01" db="EMBL/GenBank/DDBJ databases">
        <title>Evolutionary Origins and Diversification of the Mycorrhizal Mutualists.</title>
        <authorList>
            <consortium name="DOE Joint Genome Institute"/>
            <consortium name="Mycorrhizal Genomics Consortium"/>
            <person name="Kohler A."/>
            <person name="Kuo A."/>
            <person name="Nagy L.G."/>
            <person name="Floudas D."/>
            <person name="Copeland A."/>
            <person name="Barry K.W."/>
            <person name="Cichocki N."/>
            <person name="Veneault-Fourrey C."/>
            <person name="LaButti K."/>
            <person name="Lindquist E.A."/>
            <person name="Lipzen A."/>
            <person name="Lundell T."/>
            <person name="Morin E."/>
            <person name="Murat C."/>
            <person name="Riley R."/>
            <person name="Ohm R."/>
            <person name="Sun H."/>
            <person name="Tunlid A."/>
            <person name="Henrissat B."/>
            <person name="Grigoriev I.V."/>
            <person name="Hibbett D.S."/>
            <person name="Martin F."/>
        </authorList>
    </citation>
    <scope>NUCLEOTIDE SEQUENCE [LARGE SCALE GENOMIC DNA]</scope>
    <source>
        <strain evidence="3">MUT 4182</strain>
    </source>
</reference>
<dbReference type="AlphaFoldDB" id="A0A0C3K761"/>
<feature type="compositionally biased region" description="Low complexity" evidence="1">
    <location>
        <begin position="20"/>
        <end position="29"/>
    </location>
</feature>
<sequence length="203" mass="22280">MHQDLPAPPPPPPLPPPPSTLSTAPSTLDSSDEGYPTETFRLPSEYRRPNHRKSKGKGKGIGFRGKGKSKVSTSPTPIKEEPESPTGPKTPPAPIPFRYIVSPTKNRKAKGRREVDTLMRDSWSAEQEAPPQRPVRNRQPPREYWKVGGSKLQPSYDLPSDEEEAHDPSDNHEDDSPAPSGGAQNVECCTRLCVSSLPLLHSP</sequence>
<reference evidence="2 3" key="1">
    <citation type="submission" date="2014-04" db="EMBL/GenBank/DDBJ databases">
        <authorList>
            <consortium name="DOE Joint Genome Institute"/>
            <person name="Kuo A."/>
            <person name="Girlanda M."/>
            <person name="Perotto S."/>
            <person name="Kohler A."/>
            <person name="Nagy L.G."/>
            <person name="Floudas D."/>
            <person name="Copeland A."/>
            <person name="Barry K.W."/>
            <person name="Cichocki N."/>
            <person name="Veneault-Fourrey C."/>
            <person name="LaButti K."/>
            <person name="Lindquist E.A."/>
            <person name="Lipzen A."/>
            <person name="Lundell T."/>
            <person name="Morin E."/>
            <person name="Murat C."/>
            <person name="Sun H."/>
            <person name="Tunlid A."/>
            <person name="Henrissat B."/>
            <person name="Grigoriev I.V."/>
            <person name="Hibbett D.S."/>
            <person name="Martin F."/>
            <person name="Nordberg H.P."/>
            <person name="Cantor M.N."/>
            <person name="Hua S.X."/>
        </authorList>
    </citation>
    <scope>NUCLEOTIDE SEQUENCE [LARGE SCALE GENOMIC DNA]</scope>
    <source>
        <strain evidence="2 3">MUT 4182</strain>
    </source>
</reference>
<organism evidence="2 3">
    <name type="scientific">Tulasnella calospora MUT 4182</name>
    <dbReference type="NCBI Taxonomy" id="1051891"/>
    <lineage>
        <taxon>Eukaryota</taxon>
        <taxon>Fungi</taxon>
        <taxon>Dikarya</taxon>
        <taxon>Basidiomycota</taxon>
        <taxon>Agaricomycotina</taxon>
        <taxon>Agaricomycetes</taxon>
        <taxon>Cantharellales</taxon>
        <taxon>Tulasnellaceae</taxon>
        <taxon>Tulasnella</taxon>
    </lineage>
</organism>
<evidence type="ECO:0000313" key="3">
    <source>
        <dbReference type="Proteomes" id="UP000054248"/>
    </source>
</evidence>
<name>A0A0C3K761_9AGAM</name>
<keyword evidence="3" id="KW-1185">Reference proteome</keyword>
<evidence type="ECO:0000313" key="2">
    <source>
        <dbReference type="EMBL" id="KIO17243.1"/>
    </source>
</evidence>
<dbReference type="Proteomes" id="UP000054248">
    <property type="component" value="Unassembled WGS sequence"/>
</dbReference>
<dbReference type="HOGENOM" id="CLU_1349775_0_0_1"/>
<protein>
    <submittedName>
        <fullName evidence="2">Uncharacterized protein</fullName>
    </submittedName>
</protein>
<feature type="compositionally biased region" description="Pro residues" evidence="1">
    <location>
        <begin position="1"/>
        <end position="19"/>
    </location>
</feature>
<feature type="compositionally biased region" description="Basic residues" evidence="1">
    <location>
        <begin position="49"/>
        <end position="58"/>
    </location>
</feature>
<gene>
    <name evidence="2" type="ORF">M407DRAFT_33104</name>
</gene>
<evidence type="ECO:0000256" key="1">
    <source>
        <dbReference type="SAM" id="MobiDB-lite"/>
    </source>
</evidence>
<dbReference type="EMBL" id="KN823410">
    <property type="protein sequence ID" value="KIO17243.1"/>
    <property type="molecule type" value="Genomic_DNA"/>
</dbReference>
<accession>A0A0C3K761</accession>
<proteinExistence type="predicted"/>
<feature type="compositionally biased region" description="Basic and acidic residues" evidence="1">
    <location>
        <begin position="166"/>
        <end position="175"/>
    </location>
</feature>
<feature type="region of interest" description="Disordered" evidence="1">
    <location>
        <begin position="1"/>
        <end position="185"/>
    </location>
</feature>